<name>A0AAV2FP29_9ROSI</name>
<sequence length="73" mass="8319">MRALTVNALTHPEMEPFSFALCYFVAAIHGFIEDFGQPRLGTSACCEGIDLHCRTFQGHLGSRSYYHDHRMTR</sequence>
<evidence type="ECO:0000313" key="1">
    <source>
        <dbReference type="EMBL" id="CAL1399448.1"/>
    </source>
</evidence>
<accession>A0AAV2FP29</accession>
<reference evidence="1 2" key="1">
    <citation type="submission" date="2024-04" db="EMBL/GenBank/DDBJ databases">
        <authorList>
            <person name="Fracassetti M."/>
        </authorList>
    </citation>
    <scope>NUCLEOTIDE SEQUENCE [LARGE SCALE GENOMIC DNA]</scope>
</reference>
<evidence type="ECO:0000313" key="2">
    <source>
        <dbReference type="Proteomes" id="UP001497516"/>
    </source>
</evidence>
<dbReference type="Proteomes" id="UP001497516">
    <property type="component" value="Chromosome 7"/>
</dbReference>
<dbReference type="EMBL" id="OZ034820">
    <property type="protein sequence ID" value="CAL1399448.1"/>
    <property type="molecule type" value="Genomic_DNA"/>
</dbReference>
<proteinExistence type="predicted"/>
<gene>
    <name evidence="1" type="ORF">LTRI10_LOCUS39634</name>
</gene>
<protein>
    <submittedName>
        <fullName evidence="1">Uncharacterized protein</fullName>
    </submittedName>
</protein>
<keyword evidence="2" id="KW-1185">Reference proteome</keyword>
<dbReference type="AlphaFoldDB" id="A0AAV2FP29"/>
<organism evidence="1 2">
    <name type="scientific">Linum trigynum</name>
    <dbReference type="NCBI Taxonomy" id="586398"/>
    <lineage>
        <taxon>Eukaryota</taxon>
        <taxon>Viridiplantae</taxon>
        <taxon>Streptophyta</taxon>
        <taxon>Embryophyta</taxon>
        <taxon>Tracheophyta</taxon>
        <taxon>Spermatophyta</taxon>
        <taxon>Magnoliopsida</taxon>
        <taxon>eudicotyledons</taxon>
        <taxon>Gunneridae</taxon>
        <taxon>Pentapetalae</taxon>
        <taxon>rosids</taxon>
        <taxon>fabids</taxon>
        <taxon>Malpighiales</taxon>
        <taxon>Linaceae</taxon>
        <taxon>Linum</taxon>
    </lineage>
</organism>